<feature type="domain" description="HTH marR-type" evidence="1">
    <location>
        <begin position="84"/>
        <end position="122"/>
    </location>
</feature>
<keyword evidence="3" id="KW-1185">Reference proteome</keyword>
<dbReference type="InterPro" id="IPR036390">
    <property type="entry name" value="WH_DNA-bd_sf"/>
</dbReference>
<dbReference type="InterPro" id="IPR039422">
    <property type="entry name" value="MarR/SlyA-like"/>
</dbReference>
<name>A0ABQ0UUB3_9MICO</name>
<proteinExistence type="predicted"/>
<evidence type="ECO:0000259" key="1">
    <source>
        <dbReference type="Pfam" id="PF12802"/>
    </source>
</evidence>
<evidence type="ECO:0000313" key="3">
    <source>
        <dbReference type="Proteomes" id="UP000321154"/>
    </source>
</evidence>
<dbReference type="PANTHER" id="PTHR33164:SF43">
    <property type="entry name" value="HTH-TYPE TRANSCRIPTIONAL REPRESSOR YETL"/>
    <property type="match status" value="1"/>
</dbReference>
<sequence>MLADRFERSLMSDAPAAPALLPDDDFVFEADTSSGRVVAAIYAMQDAAALFQARLRARVDIGANELVAVQYLARLEMQGIQGRPKGLAAVLGVTSSAASIIVTRLVSRGYVTREANPHDGRGQVLALTRALHDDVRRATGGGRLGALGQVTGLSERESNRVVRLLGQVTSGYADSAVGPTA</sequence>
<dbReference type="PANTHER" id="PTHR33164">
    <property type="entry name" value="TRANSCRIPTIONAL REGULATOR, MARR FAMILY"/>
    <property type="match status" value="1"/>
</dbReference>
<dbReference type="Gene3D" id="1.10.10.10">
    <property type="entry name" value="Winged helix-like DNA-binding domain superfamily/Winged helix DNA-binding domain"/>
    <property type="match status" value="1"/>
</dbReference>
<dbReference type="SUPFAM" id="SSF46785">
    <property type="entry name" value="Winged helix' DNA-binding domain"/>
    <property type="match status" value="1"/>
</dbReference>
<dbReference type="InterPro" id="IPR036388">
    <property type="entry name" value="WH-like_DNA-bd_sf"/>
</dbReference>
<dbReference type="EMBL" id="BJUV01000027">
    <property type="protein sequence ID" value="GEK84121.1"/>
    <property type="molecule type" value="Genomic_DNA"/>
</dbReference>
<organism evidence="2 3">
    <name type="scientific">Frigoribacterium faeni</name>
    <dbReference type="NCBI Taxonomy" id="145483"/>
    <lineage>
        <taxon>Bacteria</taxon>
        <taxon>Bacillati</taxon>
        <taxon>Actinomycetota</taxon>
        <taxon>Actinomycetes</taxon>
        <taxon>Micrococcales</taxon>
        <taxon>Microbacteriaceae</taxon>
        <taxon>Frigoribacterium</taxon>
    </lineage>
</organism>
<reference evidence="2 3" key="1">
    <citation type="submission" date="2019-07" db="EMBL/GenBank/DDBJ databases">
        <title>Whole genome shotgun sequence of Frigoribacterium faeni NBRC 103066.</title>
        <authorList>
            <person name="Hosoyama A."/>
            <person name="Uohara A."/>
            <person name="Ohji S."/>
            <person name="Ichikawa N."/>
        </authorList>
    </citation>
    <scope>NUCLEOTIDE SEQUENCE [LARGE SCALE GENOMIC DNA]</scope>
    <source>
        <strain evidence="2 3">NBRC 103066</strain>
    </source>
</reference>
<accession>A0ABQ0UUB3</accession>
<dbReference type="Proteomes" id="UP000321154">
    <property type="component" value="Unassembled WGS sequence"/>
</dbReference>
<evidence type="ECO:0000313" key="2">
    <source>
        <dbReference type="EMBL" id="GEK84121.1"/>
    </source>
</evidence>
<gene>
    <name evidence="2" type="ORF">FFA01_24300</name>
</gene>
<protein>
    <recommendedName>
        <fullName evidence="1">HTH marR-type domain-containing protein</fullName>
    </recommendedName>
</protein>
<dbReference type="Pfam" id="PF12802">
    <property type="entry name" value="MarR_2"/>
    <property type="match status" value="1"/>
</dbReference>
<dbReference type="InterPro" id="IPR000835">
    <property type="entry name" value="HTH_MarR-typ"/>
</dbReference>
<comment type="caution">
    <text evidence="2">The sequence shown here is derived from an EMBL/GenBank/DDBJ whole genome shotgun (WGS) entry which is preliminary data.</text>
</comment>